<dbReference type="Pfam" id="PF04965">
    <property type="entry name" value="GPW_gp25"/>
    <property type="match status" value="1"/>
</dbReference>
<feature type="domain" description="IraD/Gp25-like" evidence="1">
    <location>
        <begin position="49"/>
        <end position="130"/>
    </location>
</feature>
<proteinExistence type="predicted"/>
<dbReference type="EMBL" id="UINC01078083">
    <property type="protein sequence ID" value="SVC18806.1"/>
    <property type="molecule type" value="Genomic_DNA"/>
</dbReference>
<protein>
    <recommendedName>
        <fullName evidence="1">IraD/Gp25-like domain-containing protein</fullName>
    </recommendedName>
</protein>
<name>A0A382K463_9ZZZZ</name>
<dbReference type="InterPro" id="IPR007048">
    <property type="entry name" value="IraD/Gp25-like"/>
</dbReference>
<evidence type="ECO:0000259" key="1">
    <source>
        <dbReference type="Pfam" id="PF04965"/>
    </source>
</evidence>
<dbReference type="Gene3D" id="3.10.450.40">
    <property type="match status" value="1"/>
</dbReference>
<sequence length="150" mass="17119">MPAGVPKWSGFTDAAAFNESERDVKHYSDLDLFFGKKAVSDDISKVKGIQAVKRSIRNLVLLNHYEKPFHPEIGSGVRDVLFENMTPTTSHILTRKIEMVIENFEPRARLISVSAFPNLDRNEYECTISFYVVNAPTELVDLTVFLERLR</sequence>
<dbReference type="SUPFAM" id="SSF160719">
    <property type="entry name" value="gpW/gp25-like"/>
    <property type="match status" value="1"/>
</dbReference>
<dbReference type="AlphaFoldDB" id="A0A382K463"/>
<accession>A0A382K463</accession>
<evidence type="ECO:0000313" key="2">
    <source>
        <dbReference type="EMBL" id="SVC18806.1"/>
    </source>
</evidence>
<organism evidence="2">
    <name type="scientific">marine metagenome</name>
    <dbReference type="NCBI Taxonomy" id="408172"/>
    <lineage>
        <taxon>unclassified sequences</taxon>
        <taxon>metagenomes</taxon>
        <taxon>ecological metagenomes</taxon>
    </lineage>
</organism>
<gene>
    <name evidence="2" type="ORF">METZ01_LOCUS271660</name>
</gene>
<reference evidence="2" key="1">
    <citation type="submission" date="2018-05" db="EMBL/GenBank/DDBJ databases">
        <authorList>
            <person name="Lanie J.A."/>
            <person name="Ng W.-L."/>
            <person name="Kazmierczak K.M."/>
            <person name="Andrzejewski T.M."/>
            <person name="Davidsen T.M."/>
            <person name="Wayne K.J."/>
            <person name="Tettelin H."/>
            <person name="Glass J.I."/>
            <person name="Rusch D."/>
            <person name="Podicherti R."/>
            <person name="Tsui H.-C.T."/>
            <person name="Winkler M.E."/>
        </authorList>
    </citation>
    <scope>NUCLEOTIDE SEQUENCE</scope>
</reference>